<dbReference type="Proteomes" id="UP001589740">
    <property type="component" value="Unassembled WGS sequence"/>
</dbReference>
<dbReference type="InterPro" id="IPR002052">
    <property type="entry name" value="DNA_methylase_N6_adenine_CS"/>
</dbReference>
<evidence type="ECO:0000256" key="5">
    <source>
        <dbReference type="ARBA" id="ARBA00047942"/>
    </source>
</evidence>
<protein>
    <recommendedName>
        <fullName evidence="1">site-specific DNA-methyltransferase (adenine-specific)</fullName>
        <ecNumber evidence="1">2.1.1.72</ecNumber>
    </recommendedName>
</protein>
<reference evidence="8 9" key="1">
    <citation type="submission" date="2024-09" db="EMBL/GenBank/DDBJ databases">
        <authorList>
            <person name="Sun Q."/>
            <person name="Mori K."/>
        </authorList>
    </citation>
    <scope>NUCLEOTIDE SEQUENCE [LARGE SCALE GENOMIC DNA]</scope>
    <source>
        <strain evidence="8 9">JCM 12822</strain>
    </source>
</reference>
<dbReference type="Pfam" id="PF07669">
    <property type="entry name" value="Eco57I"/>
    <property type="match status" value="1"/>
</dbReference>
<feature type="domain" description="Type II methyltransferase M.TaqI-like" evidence="7">
    <location>
        <begin position="346"/>
        <end position="577"/>
    </location>
</feature>
<comment type="catalytic activity">
    <reaction evidence="5">
        <text>a 2'-deoxyadenosine in DNA + S-adenosyl-L-methionine = an N(6)-methyl-2'-deoxyadenosine in DNA + S-adenosyl-L-homocysteine + H(+)</text>
        <dbReference type="Rhea" id="RHEA:15197"/>
        <dbReference type="Rhea" id="RHEA-COMP:12418"/>
        <dbReference type="Rhea" id="RHEA-COMP:12419"/>
        <dbReference type="ChEBI" id="CHEBI:15378"/>
        <dbReference type="ChEBI" id="CHEBI:57856"/>
        <dbReference type="ChEBI" id="CHEBI:59789"/>
        <dbReference type="ChEBI" id="CHEBI:90615"/>
        <dbReference type="ChEBI" id="CHEBI:90616"/>
        <dbReference type="EC" id="2.1.1.72"/>
    </reaction>
</comment>
<dbReference type="Gene3D" id="3.40.50.150">
    <property type="entry name" value="Vaccinia Virus protein VP39"/>
    <property type="match status" value="1"/>
</dbReference>
<dbReference type="InterPro" id="IPR029063">
    <property type="entry name" value="SAM-dependent_MTases_sf"/>
</dbReference>
<dbReference type="EC" id="2.1.1.72" evidence="1"/>
<dbReference type="RefSeq" id="WP_380569257.1">
    <property type="nucleotide sequence ID" value="NZ_JBHMAH010000003.1"/>
</dbReference>
<dbReference type="InterPro" id="IPR047939">
    <property type="entry name" value="BREX_1_PglX"/>
</dbReference>
<sequence length="1173" mass="137167">MNKSALRSFATNARRELLNKVKAKAMKIGITEEKIKQADIESSDAIFIDGRQLSSEEKTQRQNLIKRIEQKGFNQVMEEVAYTWFNRFTALRFMEVNEYLPSNVRVLSSSNPGDPIPDIIKEAMSLDFDIDKEWVYERKVKNENDKLFQYLIIKQCNDLYDYLPFMFEKIDDFTEILFPEGLLSKDSFLRQMTDIDIIPEEDWSNVEVIGWLYQYYIADEKDRVIKAKKKYKTEEIPFATQLFTPDWIVRYMVQNSLGRYWVENHPEDRELIKNWEFYLENPNQDENFEEEIALYLNNELKVEEIKCFDPAMGSGHILVYMFDELYEIYSRSGYLERDIPRLIIENNLYGLDIDERAYQLACFAIVMKAMKYNKRFLRSIKRHGLEMNFASLEETNELNDEDVAYIADENSGGNFNKVKAFIDQYKNAKTYGSLINNSTVTEKFIKDRLEYIQNNPAKDIFEEESRKKVLNILPKIIKQGSVLIDSYDILVTNPPYMGRRYMNKELSDFVKEVYPNSKSDTFSAFMEMCFSKVKSNGQLGFITPFVWMFISTYEQLRSIVVKEKNISSLIQLEYNAFPEAAVPVATFTLRNYNASVKGEYISLSNFTGIENQPVKSLEAVRNPDIDYRYSVISSEFQKIVGYPIAYWTSKLSRNIFLELDSLKKVAEPRVGLFTCNNDKFLRLWHEVDIKDVGFGNESHEQAQKSQKVWFPYNKGGKYRKWYGNNEYVVNFYNNGREISEYREKKGQSYYLPGNKSYFKSGVTWSFISSTNFGSRFFPKGFIFDVAGSSIFPNEDDIYYITAYLCSNVTFEFLKAQNPTMNFQVGNVANLPINIDVDQKTKDNITDLAKENIDISKNEWDSFETSWDFQGSPLLGFKNDSLKQAVENCKNLSSKAIERLKVNEQEINKAFINIFGLQEELSPLVSNKDITLRMIEDEQAIKSYISYAIGCIFGRYSLDQEGLIYAGGQFDKTKYQKYKADSDNIIPILPGTYFEDDIVSRFIDFVKVTFGKESLAENLDYIAETLGKKKNETAKETIRRYFINDFFKDHLQTYKKRPIYWLFTSGKQKAFNCLIYMHRYDSTTLGRIRTDYLHELQTRMDAEKDSLMNIIDGDSTSKEINQAKKDLKSLEKKIEELKDYDEVLHHMADQQIEIDLDDGVEVNYEKFKELLAKK</sequence>
<evidence type="ECO:0000313" key="8">
    <source>
        <dbReference type="EMBL" id="MFB9859615.1"/>
    </source>
</evidence>
<organism evidence="8 9">
    <name type="scientific">Salinicoccus siamensis</name>
    <dbReference type="NCBI Taxonomy" id="381830"/>
    <lineage>
        <taxon>Bacteria</taxon>
        <taxon>Bacillati</taxon>
        <taxon>Bacillota</taxon>
        <taxon>Bacilli</taxon>
        <taxon>Bacillales</taxon>
        <taxon>Staphylococcaceae</taxon>
        <taxon>Salinicoccus</taxon>
    </lineage>
</organism>
<keyword evidence="2 8" id="KW-0489">Methyltransferase</keyword>
<keyword evidence="9" id="KW-1185">Reference proteome</keyword>
<dbReference type="PANTHER" id="PTHR33841:SF1">
    <property type="entry name" value="DNA METHYLTRANSFERASE A"/>
    <property type="match status" value="1"/>
</dbReference>
<dbReference type="InterPro" id="IPR011639">
    <property type="entry name" value="MethylTrfase_TaqI-like_dom"/>
</dbReference>
<dbReference type="GO" id="GO:0009007">
    <property type="term" value="F:site-specific DNA-methyltransferase (adenine-specific) activity"/>
    <property type="evidence" value="ECO:0007669"/>
    <property type="project" value="UniProtKB-EC"/>
</dbReference>
<keyword evidence="4" id="KW-0949">S-adenosyl-L-methionine</keyword>
<dbReference type="PROSITE" id="PS00092">
    <property type="entry name" value="N6_MTASE"/>
    <property type="match status" value="1"/>
</dbReference>
<gene>
    <name evidence="8" type="primary">pglX</name>
    <name evidence="8" type="ORF">ACFFLE_00635</name>
</gene>
<comment type="caution">
    <text evidence="8">The sequence shown here is derived from an EMBL/GenBank/DDBJ whole genome shotgun (WGS) entry which is preliminary data.</text>
</comment>
<name>A0ABV5Z2L1_9STAP</name>
<evidence type="ECO:0000256" key="4">
    <source>
        <dbReference type="ARBA" id="ARBA00022691"/>
    </source>
</evidence>
<dbReference type="PANTHER" id="PTHR33841">
    <property type="entry name" value="DNA METHYLTRANSFERASE YEEA-RELATED"/>
    <property type="match status" value="1"/>
</dbReference>
<keyword evidence="6" id="KW-0175">Coiled coil</keyword>
<dbReference type="NCBIfam" id="NF033452">
    <property type="entry name" value="BREX_1_MTaseX"/>
    <property type="match status" value="1"/>
</dbReference>
<keyword evidence="3 8" id="KW-0808">Transferase</keyword>
<feature type="coiled-coil region" evidence="6">
    <location>
        <begin position="1112"/>
        <end position="1139"/>
    </location>
</feature>
<evidence type="ECO:0000256" key="3">
    <source>
        <dbReference type="ARBA" id="ARBA00022679"/>
    </source>
</evidence>
<evidence type="ECO:0000313" key="9">
    <source>
        <dbReference type="Proteomes" id="UP001589740"/>
    </source>
</evidence>
<dbReference type="PRINTS" id="PR00507">
    <property type="entry name" value="N12N6MTFRASE"/>
</dbReference>
<proteinExistence type="predicted"/>
<dbReference type="InterPro" id="IPR050953">
    <property type="entry name" value="N4_N6_ade-DNA_methylase"/>
</dbReference>
<dbReference type="SUPFAM" id="SSF53335">
    <property type="entry name" value="S-adenosyl-L-methionine-dependent methyltransferases"/>
    <property type="match status" value="1"/>
</dbReference>
<dbReference type="EMBL" id="JBHMAH010000003">
    <property type="protein sequence ID" value="MFB9859615.1"/>
    <property type="molecule type" value="Genomic_DNA"/>
</dbReference>
<evidence type="ECO:0000256" key="2">
    <source>
        <dbReference type="ARBA" id="ARBA00022603"/>
    </source>
</evidence>
<accession>A0ABV5Z2L1</accession>
<evidence type="ECO:0000256" key="1">
    <source>
        <dbReference type="ARBA" id="ARBA00011900"/>
    </source>
</evidence>
<dbReference type="GO" id="GO:0032259">
    <property type="term" value="P:methylation"/>
    <property type="evidence" value="ECO:0007669"/>
    <property type="project" value="UniProtKB-KW"/>
</dbReference>
<evidence type="ECO:0000259" key="7">
    <source>
        <dbReference type="Pfam" id="PF07669"/>
    </source>
</evidence>
<evidence type="ECO:0000256" key="6">
    <source>
        <dbReference type="SAM" id="Coils"/>
    </source>
</evidence>